<sequence length="209" mass="22892">MYLSCIGIDVVGGRSGESTGLVALPDALSVDDSSLRSSWYPSAMGYTASKRAIRHGSRDSIVAMTRSATVPEKERSPRLLIRDCHKRNPAPLPLLYHTSFLYPRIPLAFSISSNPSYPQTVYRSCIIISASSLFASTNAISDPTATTTVATIPIGAPIAPKPKIVKQVHYAKEEQEKVIGSRLRHSRQSENLAKKKKKRLQQSKELALT</sequence>
<dbReference type="EMBL" id="WNKQ01000008">
    <property type="protein sequence ID" value="KAF5849631.1"/>
    <property type="molecule type" value="Genomic_DNA"/>
</dbReference>
<evidence type="ECO:0000313" key="3">
    <source>
        <dbReference type="Proteomes" id="UP000624244"/>
    </source>
</evidence>
<evidence type="ECO:0000313" key="2">
    <source>
        <dbReference type="EMBL" id="KAF5849631.1"/>
    </source>
</evidence>
<feature type="region of interest" description="Disordered" evidence="1">
    <location>
        <begin position="177"/>
        <end position="209"/>
    </location>
</feature>
<organism evidence="2 3">
    <name type="scientific">Cochliobolus sativus</name>
    <name type="common">Common root rot and spot blotch fungus</name>
    <name type="synonym">Bipolaris sorokiniana</name>
    <dbReference type="NCBI Taxonomy" id="45130"/>
    <lineage>
        <taxon>Eukaryota</taxon>
        <taxon>Fungi</taxon>
        <taxon>Dikarya</taxon>
        <taxon>Ascomycota</taxon>
        <taxon>Pezizomycotina</taxon>
        <taxon>Dothideomycetes</taxon>
        <taxon>Pleosporomycetidae</taxon>
        <taxon>Pleosporales</taxon>
        <taxon>Pleosporineae</taxon>
        <taxon>Pleosporaceae</taxon>
        <taxon>Bipolaris</taxon>
    </lineage>
</organism>
<dbReference type="Proteomes" id="UP000624244">
    <property type="component" value="Unassembled WGS sequence"/>
</dbReference>
<reference evidence="2" key="1">
    <citation type="submission" date="2019-11" db="EMBL/GenBank/DDBJ databases">
        <title>Bipolaris sorokiniana Genome sequencing.</title>
        <authorList>
            <person name="Wang H."/>
        </authorList>
    </citation>
    <scope>NUCLEOTIDE SEQUENCE</scope>
</reference>
<dbReference type="AlphaFoldDB" id="A0A8H6DV66"/>
<gene>
    <name evidence="2" type="ORF">GGP41_005038</name>
</gene>
<protein>
    <submittedName>
        <fullName evidence="2">Uncharacterized protein</fullName>
    </submittedName>
</protein>
<proteinExistence type="predicted"/>
<accession>A0A8H6DV66</accession>
<comment type="caution">
    <text evidence="2">The sequence shown here is derived from an EMBL/GenBank/DDBJ whole genome shotgun (WGS) entry which is preliminary data.</text>
</comment>
<evidence type="ECO:0000256" key="1">
    <source>
        <dbReference type="SAM" id="MobiDB-lite"/>
    </source>
</evidence>
<name>A0A8H6DV66_COCSA</name>